<dbReference type="Gene3D" id="3.30.1360.20">
    <property type="entry name" value="Transcriptional coactivator/pterin dehydratase"/>
    <property type="match status" value="1"/>
</dbReference>
<dbReference type="Proteomes" id="UP001203607">
    <property type="component" value="Unassembled WGS sequence"/>
</dbReference>
<dbReference type="InterPro" id="IPR001533">
    <property type="entry name" value="Pterin_deHydtase"/>
</dbReference>
<dbReference type="Pfam" id="PF01329">
    <property type="entry name" value="Pterin_4a"/>
    <property type="match status" value="1"/>
</dbReference>
<keyword evidence="3 4" id="KW-0456">Lyase</keyword>
<accession>A0ABT0PXF0</accession>
<organism evidence="5 6">
    <name type="scientific">Flagellimonas spongiicola</name>
    <dbReference type="NCBI Taxonomy" id="2942208"/>
    <lineage>
        <taxon>Bacteria</taxon>
        <taxon>Pseudomonadati</taxon>
        <taxon>Bacteroidota</taxon>
        <taxon>Flavobacteriia</taxon>
        <taxon>Flavobacteriales</taxon>
        <taxon>Flavobacteriaceae</taxon>
        <taxon>Flagellimonas</taxon>
    </lineage>
</organism>
<reference evidence="5 6" key="1">
    <citation type="submission" date="2022-05" db="EMBL/GenBank/DDBJ databases">
        <authorList>
            <person name="Park J.-S."/>
        </authorList>
    </citation>
    <scope>NUCLEOTIDE SEQUENCE [LARGE SCALE GENOMIC DNA]</scope>
    <source>
        <strain evidence="5 6">2012CJ35-5</strain>
    </source>
</reference>
<protein>
    <recommendedName>
        <fullName evidence="4">Putative pterin-4-alpha-carbinolamine dehydratase</fullName>
        <shortName evidence="4">PHS</shortName>
        <ecNumber evidence="4">4.2.1.96</ecNumber>
    </recommendedName>
    <alternativeName>
        <fullName evidence="4">4-alpha-hydroxy-tetrahydropterin dehydratase</fullName>
    </alternativeName>
    <alternativeName>
        <fullName evidence="4">Pterin carbinolamine dehydratase</fullName>
        <shortName evidence="4">PCD</shortName>
    </alternativeName>
</protein>
<evidence type="ECO:0000313" key="5">
    <source>
        <dbReference type="EMBL" id="MCL6275392.1"/>
    </source>
</evidence>
<dbReference type="RefSeq" id="WP_249658576.1">
    <property type="nucleotide sequence ID" value="NZ_JAMFMA010000004.1"/>
</dbReference>
<dbReference type="InterPro" id="IPR036428">
    <property type="entry name" value="PCD_sf"/>
</dbReference>
<dbReference type="CDD" id="cd00914">
    <property type="entry name" value="PCD_DCoH_subfamily_b"/>
    <property type="match status" value="1"/>
</dbReference>
<name>A0ABT0PXF0_9FLAO</name>
<proteinExistence type="inferred from homology"/>
<evidence type="ECO:0000256" key="1">
    <source>
        <dbReference type="ARBA" id="ARBA00001554"/>
    </source>
</evidence>
<evidence type="ECO:0000256" key="4">
    <source>
        <dbReference type="HAMAP-Rule" id="MF_00434"/>
    </source>
</evidence>
<dbReference type="NCBIfam" id="NF002017">
    <property type="entry name" value="PRK00823.1-2"/>
    <property type="match status" value="1"/>
</dbReference>
<dbReference type="HAMAP" id="MF_00434">
    <property type="entry name" value="Pterin_4_alpha"/>
    <property type="match status" value="1"/>
</dbReference>
<dbReference type="EMBL" id="JAMFMA010000004">
    <property type="protein sequence ID" value="MCL6275392.1"/>
    <property type="molecule type" value="Genomic_DNA"/>
</dbReference>
<dbReference type="PANTHER" id="PTHR12599:SF0">
    <property type="entry name" value="PTERIN-4-ALPHA-CARBINOLAMINE DEHYDRATASE"/>
    <property type="match status" value="1"/>
</dbReference>
<keyword evidence="6" id="KW-1185">Reference proteome</keyword>
<sequence length="93" mass="10767">MQKFNSDELAVRLEKLQGWTYENGSIVKTFVFKDFKEAFAKMTLIAFEAEGLNHHPDWENVYNRLTVRLNTHDMGGITQNDFDLAERIEAITG</sequence>
<gene>
    <name evidence="5" type="ORF">M3P19_15350</name>
</gene>
<comment type="caution">
    <text evidence="5">The sequence shown here is derived from an EMBL/GenBank/DDBJ whole genome shotgun (WGS) entry which is preliminary data.</text>
</comment>
<dbReference type="EC" id="4.2.1.96" evidence="4"/>
<evidence type="ECO:0000313" key="6">
    <source>
        <dbReference type="Proteomes" id="UP001203607"/>
    </source>
</evidence>
<dbReference type="GO" id="GO:0008124">
    <property type="term" value="F:4-alpha-hydroxytetrahydrobiopterin dehydratase activity"/>
    <property type="evidence" value="ECO:0007669"/>
    <property type="project" value="UniProtKB-EC"/>
</dbReference>
<dbReference type="SUPFAM" id="SSF55248">
    <property type="entry name" value="PCD-like"/>
    <property type="match status" value="1"/>
</dbReference>
<evidence type="ECO:0000256" key="3">
    <source>
        <dbReference type="ARBA" id="ARBA00023239"/>
    </source>
</evidence>
<comment type="catalytic activity">
    <reaction evidence="1 4">
        <text>(4aS,6R)-4a-hydroxy-L-erythro-5,6,7,8-tetrahydrobiopterin = (6R)-L-erythro-6,7-dihydrobiopterin + H2O</text>
        <dbReference type="Rhea" id="RHEA:11920"/>
        <dbReference type="ChEBI" id="CHEBI:15377"/>
        <dbReference type="ChEBI" id="CHEBI:15642"/>
        <dbReference type="ChEBI" id="CHEBI:43120"/>
        <dbReference type="EC" id="4.2.1.96"/>
    </reaction>
</comment>
<dbReference type="PANTHER" id="PTHR12599">
    <property type="entry name" value="PTERIN-4-ALPHA-CARBINOLAMINE DEHYDRATASE"/>
    <property type="match status" value="1"/>
</dbReference>
<evidence type="ECO:0000256" key="2">
    <source>
        <dbReference type="ARBA" id="ARBA00006472"/>
    </source>
</evidence>
<dbReference type="NCBIfam" id="NF002018">
    <property type="entry name" value="PRK00823.1-3"/>
    <property type="match status" value="1"/>
</dbReference>
<comment type="similarity">
    <text evidence="2 4">Belongs to the pterin-4-alpha-carbinolamine dehydratase family.</text>
</comment>